<keyword evidence="2" id="KW-1185">Reference proteome</keyword>
<accession>A0A9P8W026</accession>
<dbReference type="Proteomes" id="UP000777438">
    <property type="component" value="Unassembled WGS sequence"/>
</dbReference>
<organism evidence="1 2">
    <name type="scientific">Thelonectria olida</name>
    <dbReference type="NCBI Taxonomy" id="1576542"/>
    <lineage>
        <taxon>Eukaryota</taxon>
        <taxon>Fungi</taxon>
        <taxon>Dikarya</taxon>
        <taxon>Ascomycota</taxon>
        <taxon>Pezizomycotina</taxon>
        <taxon>Sordariomycetes</taxon>
        <taxon>Hypocreomycetidae</taxon>
        <taxon>Hypocreales</taxon>
        <taxon>Nectriaceae</taxon>
        <taxon>Thelonectria</taxon>
    </lineage>
</organism>
<dbReference type="AlphaFoldDB" id="A0A9P8W026"/>
<protein>
    <submittedName>
        <fullName evidence="1">Uncharacterized protein</fullName>
    </submittedName>
</protein>
<comment type="caution">
    <text evidence="1">The sequence shown here is derived from an EMBL/GenBank/DDBJ whole genome shotgun (WGS) entry which is preliminary data.</text>
</comment>
<sequence>MIESTPRIDRLLRLSSNPRGLKELLTSIFFEPGVTSNICGIWLRGSFAFLNTIKDPHARLRTFIRRDPELGGLWVGAFITGAHQCLRDARGASWKIDLNAAAWTDIFVSFIQEPVPVLASEACEMTRADESRLLYLCNDKNYTVPPLFPFASFGSTTLVDTNLDVREHALCGSNNCLGYAGFTWVCPGGTTIEQSKHDPPLTTIRPKYGQFSHYDVDVDIDDYAPIRGDARSTVGGILHGWILKTSTQRSNSM</sequence>
<reference evidence="1 2" key="1">
    <citation type="journal article" date="2021" name="Nat. Commun.">
        <title>Genetic determinants of endophytism in the Arabidopsis root mycobiome.</title>
        <authorList>
            <person name="Mesny F."/>
            <person name="Miyauchi S."/>
            <person name="Thiergart T."/>
            <person name="Pickel B."/>
            <person name="Atanasova L."/>
            <person name="Karlsson M."/>
            <person name="Huettel B."/>
            <person name="Barry K.W."/>
            <person name="Haridas S."/>
            <person name="Chen C."/>
            <person name="Bauer D."/>
            <person name="Andreopoulos W."/>
            <person name="Pangilinan J."/>
            <person name="LaButti K."/>
            <person name="Riley R."/>
            <person name="Lipzen A."/>
            <person name="Clum A."/>
            <person name="Drula E."/>
            <person name="Henrissat B."/>
            <person name="Kohler A."/>
            <person name="Grigoriev I.V."/>
            <person name="Martin F.M."/>
            <person name="Hacquard S."/>
        </authorList>
    </citation>
    <scope>NUCLEOTIDE SEQUENCE [LARGE SCALE GENOMIC DNA]</scope>
    <source>
        <strain evidence="1 2">MPI-CAGE-CH-0241</strain>
    </source>
</reference>
<dbReference type="EMBL" id="JAGPYM010000021">
    <property type="protein sequence ID" value="KAH6884146.1"/>
    <property type="molecule type" value="Genomic_DNA"/>
</dbReference>
<gene>
    <name evidence="1" type="ORF">B0T10DRAFT_463027</name>
</gene>
<proteinExistence type="predicted"/>
<dbReference type="OrthoDB" id="3549294at2759"/>
<evidence type="ECO:0000313" key="1">
    <source>
        <dbReference type="EMBL" id="KAH6884146.1"/>
    </source>
</evidence>
<evidence type="ECO:0000313" key="2">
    <source>
        <dbReference type="Proteomes" id="UP000777438"/>
    </source>
</evidence>
<name>A0A9P8W026_9HYPO</name>